<accession>A0A8S0PY75</accession>
<evidence type="ECO:0000256" key="3">
    <source>
        <dbReference type="ARBA" id="ARBA00023125"/>
    </source>
</evidence>
<dbReference type="SMART" id="SM00353">
    <property type="entry name" value="HLH"/>
    <property type="match status" value="1"/>
</dbReference>
<dbReference type="InterPro" id="IPR036638">
    <property type="entry name" value="HLH_DNA-bd_sf"/>
</dbReference>
<dbReference type="InterPro" id="IPR045239">
    <property type="entry name" value="bHLH95_bHLH"/>
</dbReference>
<evidence type="ECO:0000256" key="1">
    <source>
        <dbReference type="ARBA" id="ARBA00004123"/>
    </source>
</evidence>
<keyword evidence="8" id="KW-1185">Reference proteome</keyword>
<sequence>MAEDLHDGGNWCCSSRIALGSSPCSLAINGVESFGWPSDHHMMNMKTTGSGDNESGSASDGSIVLQEMQKPDSILEMMGITLSPSTATDNWNQDLLNANGNSQENYSHMLQQDLNSSMNCLQQFGVDCSQIHKDWDSRNISGVVEDLSINSIKQMNHGFKEPLASITSSNISTETSRSFSTCLPLNSASYGYTSAWLESLLNTDSQPQQSLLKNSNMNFRPTNSLQLSKNTPPWTAAAAVASNDTGNFFPSTKSQFLPSALDTKLNLPNLAAKANKTARDLNSITNKFSNEPTFKRPRLETPSPLPTFKVRKEKLGDRITALQQLVSPFGKTDTASVLQEAIEYIKFLHDQVSVLIDPYKTNVPPVQRQQTAGKLKNQEGSELNLKSRGLCLVPISSTFLISAENTSHFWTPTFGERFR</sequence>
<gene>
    <name evidence="7" type="ORF">OLEA9_A061908</name>
</gene>
<feature type="domain" description="BHLH" evidence="6">
    <location>
        <begin position="299"/>
        <end position="348"/>
    </location>
</feature>
<evidence type="ECO:0000256" key="2">
    <source>
        <dbReference type="ARBA" id="ARBA00023015"/>
    </source>
</evidence>
<keyword evidence="3" id="KW-0238">DNA-binding</keyword>
<dbReference type="GO" id="GO:0000981">
    <property type="term" value="F:DNA-binding transcription factor activity, RNA polymerase II-specific"/>
    <property type="evidence" value="ECO:0007669"/>
    <property type="project" value="TreeGrafter"/>
</dbReference>
<dbReference type="CDD" id="cd11393">
    <property type="entry name" value="bHLH_AtbHLH_like"/>
    <property type="match status" value="1"/>
</dbReference>
<evidence type="ECO:0000313" key="8">
    <source>
        <dbReference type="Proteomes" id="UP000594638"/>
    </source>
</evidence>
<dbReference type="PANTHER" id="PTHR16223:SF238">
    <property type="entry name" value="TRANSCRIPTION FACTOR BHLH114"/>
    <property type="match status" value="1"/>
</dbReference>
<organism evidence="7 8">
    <name type="scientific">Olea europaea subsp. europaea</name>
    <dbReference type="NCBI Taxonomy" id="158383"/>
    <lineage>
        <taxon>Eukaryota</taxon>
        <taxon>Viridiplantae</taxon>
        <taxon>Streptophyta</taxon>
        <taxon>Embryophyta</taxon>
        <taxon>Tracheophyta</taxon>
        <taxon>Spermatophyta</taxon>
        <taxon>Magnoliopsida</taxon>
        <taxon>eudicotyledons</taxon>
        <taxon>Gunneridae</taxon>
        <taxon>Pentapetalae</taxon>
        <taxon>asterids</taxon>
        <taxon>lamiids</taxon>
        <taxon>Lamiales</taxon>
        <taxon>Oleaceae</taxon>
        <taxon>Oleeae</taxon>
        <taxon>Olea</taxon>
    </lineage>
</organism>
<dbReference type="FunFam" id="4.10.280.10:FF:000075">
    <property type="entry name" value="Transcription factor bHLH113 family"/>
    <property type="match status" value="1"/>
</dbReference>
<proteinExistence type="predicted"/>
<evidence type="ECO:0000256" key="5">
    <source>
        <dbReference type="ARBA" id="ARBA00023242"/>
    </source>
</evidence>
<dbReference type="OrthoDB" id="673975at2759"/>
<dbReference type="AlphaFoldDB" id="A0A8S0PY75"/>
<evidence type="ECO:0000313" key="7">
    <source>
        <dbReference type="EMBL" id="CAA2956504.1"/>
    </source>
</evidence>
<dbReference type="InterPro" id="IPR011598">
    <property type="entry name" value="bHLH_dom"/>
</dbReference>
<dbReference type="Gramene" id="OE9A061908T9">
    <property type="protein sequence ID" value="OE9A061908C9"/>
    <property type="gene ID" value="OE9A061908"/>
</dbReference>
<keyword evidence="4" id="KW-0804">Transcription</keyword>
<name>A0A8S0PY75_OLEEU</name>
<reference evidence="7 8" key="1">
    <citation type="submission" date="2019-12" db="EMBL/GenBank/DDBJ databases">
        <authorList>
            <person name="Alioto T."/>
            <person name="Alioto T."/>
            <person name="Gomez Garrido J."/>
        </authorList>
    </citation>
    <scope>NUCLEOTIDE SEQUENCE [LARGE SCALE GENOMIC DNA]</scope>
</reference>
<dbReference type="EMBL" id="CACTIH010000189">
    <property type="protein sequence ID" value="CAA2956504.1"/>
    <property type="molecule type" value="Genomic_DNA"/>
</dbReference>
<dbReference type="GO" id="GO:0046983">
    <property type="term" value="F:protein dimerization activity"/>
    <property type="evidence" value="ECO:0007669"/>
    <property type="project" value="InterPro"/>
</dbReference>
<dbReference type="SUPFAM" id="SSF47459">
    <property type="entry name" value="HLH, helix-loop-helix DNA-binding domain"/>
    <property type="match status" value="1"/>
</dbReference>
<evidence type="ECO:0000256" key="4">
    <source>
        <dbReference type="ARBA" id="ARBA00023163"/>
    </source>
</evidence>
<dbReference type="PROSITE" id="PS50888">
    <property type="entry name" value="BHLH"/>
    <property type="match status" value="1"/>
</dbReference>
<comment type="caution">
    <text evidence="7">The sequence shown here is derived from an EMBL/GenBank/DDBJ whole genome shotgun (WGS) entry which is preliminary data.</text>
</comment>
<dbReference type="InterPro" id="IPR045843">
    <property type="entry name" value="IND-like"/>
</dbReference>
<protein>
    <submittedName>
        <fullName evidence="7">Transcription factor bHLH112 isoform X1</fullName>
    </submittedName>
</protein>
<evidence type="ECO:0000259" key="6">
    <source>
        <dbReference type="PROSITE" id="PS50888"/>
    </source>
</evidence>
<dbReference type="Gene3D" id="4.10.280.10">
    <property type="entry name" value="Helix-loop-helix DNA-binding domain"/>
    <property type="match status" value="1"/>
</dbReference>
<dbReference type="GO" id="GO:0005634">
    <property type="term" value="C:nucleus"/>
    <property type="evidence" value="ECO:0007669"/>
    <property type="project" value="UniProtKB-SubCell"/>
</dbReference>
<comment type="subcellular location">
    <subcellularLocation>
        <location evidence="1">Nucleus</location>
    </subcellularLocation>
</comment>
<dbReference type="PANTHER" id="PTHR16223">
    <property type="entry name" value="TRANSCRIPTION FACTOR BHLH83-RELATED"/>
    <property type="match status" value="1"/>
</dbReference>
<dbReference type="GO" id="GO:0000978">
    <property type="term" value="F:RNA polymerase II cis-regulatory region sequence-specific DNA binding"/>
    <property type="evidence" value="ECO:0007669"/>
    <property type="project" value="TreeGrafter"/>
</dbReference>
<keyword evidence="5" id="KW-0539">Nucleus</keyword>
<dbReference type="Proteomes" id="UP000594638">
    <property type="component" value="Unassembled WGS sequence"/>
</dbReference>
<keyword evidence="2" id="KW-0805">Transcription regulation</keyword>